<dbReference type="AlphaFoldDB" id="A0A9W6ZAL3"/>
<dbReference type="PANTHER" id="PTHR24198">
    <property type="entry name" value="ANKYRIN REPEAT AND PROTEIN KINASE DOMAIN-CONTAINING PROTEIN"/>
    <property type="match status" value="1"/>
</dbReference>
<feature type="repeat" description="ANK" evidence="3">
    <location>
        <begin position="268"/>
        <end position="300"/>
    </location>
</feature>
<evidence type="ECO:0000256" key="4">
    <source>
        <dbReference type="SAM" id="MobiDB-lite"/>
    </source>
</evidence>
<evidence type="ECO:0000313" key="6">
    <source>
        <dbReference type="Proteomes" id="UP001165160"/>
    </source>
</evidence>
<evidence type="ECO:0000256" key="1">
    <source>
        <dbReference type="ARBA" id="ARBA00022737"/>
    </source>
</evidence>
<dbReference type="InterPro" id="IPR036770">
    <property type="entry name" value="Ankyrin_rpt-contain_sf"/>
</dbReference>
<dbReference type="Pfam" id="PF12796">
    <property type="entry name" value="Ank_2"/>
    <property type="match status" value="2"/>
</dbReference>
<gene>
    <name evidence="5" type="ORF">TrVE_jg14505</name>
</gene>
<dbReference type="Proteomes" id="UP001165160">
    <property type="component" value="Unassembled WGS sequence"/>
</dbReference>
<feature type="repeat" description="ANK" evidence="3">
    <location>
        <begin position="492"/>
        <end position="524"/>
    </location>
</feature>
<dbReference type="EMBL" id="BRXX01000585">
    <property type="protein sequence ID" value="GMH48696.1"/>
    <property type="molecule type" value="Genomic_DNA"/>
</dbReference>
<feature type="compositionally biased region" description="Basic and acidic residues" evidence="4">
    <location>
        <begin position="737"/>
        <end position="761"/>
    </location>
</feature>
<feature type="compositionally biased region" description="Polar residues" evidence="4">
    <location>
        <begin position="63"/>
        <end position="77"/>
    </location>
</feature>
<comment type="caution">
    <text evidence="5">The sequence shown here is derived from an EMBL/GenBank/DDBJ whole genome shotgun (WGS) entry which is preliminary data.</text>
</comment>
<protein>
    <recommendedName>
        <fullName evidence="7">Ankyrin repeat protein</fullName>
    </recommendedName>
</protein>
<dbReference type="PANTHER" id="PTHR24198:SF194">
    <property type="entry name" value="INVERSIN-A"/>
    <property type="match status" value="1"/>
</dbReference>
<name>A0A9W6ZAL3_9STRA</name>
<dbReference type="InterPro" id="IPR002110">
    <property type="entry name" value="Ankyrin_rpt"/>
</dbReference>
<evidence type="ECO:0008006" key="7">
    <source>
        <dbReference type="Google" id="ProtNLM"/>
    </source>
</evidence>
<keyword evidence="2 3" id="KW-0040">ANK repeat</keyword>
<evidence type="ECO:0000313" key="5">
    <source>
        <dbReference type="EMBL" id="GMH48696.1"/>
    </source>
</evidence>
<feature type="region of interest" description="Disordered" evidence="4">
    <location>
        <begin position="600"/>
        <end position="633"/>
    </location>
</feature>
<feature type="region of interest" description="Disordered" evidence="4">
    <location>
        <begin position="737"/>
        <end position="779"/>
    </location>
</feature>
<feature type="region of interest" description="Disordered" evidence="4">
    <location>
        <begin position="1"/>
        <end position="83"/>
    </location>
</feature>
<dbReference type="SUPFAM" id="SSF48403">
    <property type="entry name" value="Ankyrin repeat"/>
    <property type="match status" value="1"/>
</dbReference>
<accession>A0A9W6ZAL3</accession>
<organism evidence="5 6">
    <name type="scientific">Triparma verrucosa</name>
    <dbReference type="NCBI Taxonomy" id="1606542"/>
    <lineage>
        <taxon>Eukaryota</taxon>
        <taxon>Sar</taxon>
        <taxon>Stramenopiles</taxon>
        <taxon>Ochrophyta</taxon>
        <taxon>Bolidophyceae</taxon>
        <taxon>Parmales</taxon>
        <taxon>Triparmaceae</taxon>
        <taxon>Triparma</taxon>
    </lineage>
</organism>
<dbReference type="PROSITE" id="PS50297">
    <property type="entry name" value="ANK_REP_REGION"/>
    <property type="match status" value="4"/>
</dbReference>
<dbReference type="Gene3D" id="1.25.40.20">
    <property type="entry name" value="Ankyrin repeat-containing domain"/>
    <property type="match status" value="3"/>
</dbReference>
<keyword evidence="6" id="KW-1185">Reference proteome</keyword>
<dbReference type="Pfam" id="PF00023">
    <property type="entry name" value="Ank"/>
    <property type="match status" value="1"/>
</dbReference>
<evidence type="ECO:0000256" key="2">
    <source>
        <dbReference type="ARBA" id="ARBA00023043"/>
    </source>
</evidence>
<feature type="compositionally biased region" description="Polar residues" evidence="4">
    <location>
        <begin position="30"/>
        <end position="47"/>
    </location>
</feature>
<keyword evidence="1" id="KW-0677">Repeat</keyword>
<reference evidence="6" key="1">
    <citation type="journal article" date="2023" name="Commun. Biol.">
        <title>Genome analysis of Parmales, the sister group of diatoms, reveals the evolutionary specialization of diatoms from phago-mixotrophs to photoautotrophs.</title>
        <authorList>
            <person name="Ban H."/>
            <person name="Sato S."/>
            <person name="Yoshikawa S."/>
            <person name="Yamada K."/>
            <person name="Nakamura Y."/>
            <person name="Ichinomiya M."/>
            <person name="Sato N."/>
            <person name="Blanc-Mathieu R."/>
            <person name="Endo H."/>
            <person name="Kuwata A."/>
            <person name="Ogata H."/>
        </authorList>
    </citation>
    <scope>NUCLEOTIDE SEQUENCE [LARGE SCALE GENOMIC DNA]</scope>
    <source>
        <strain evidence="6">NIES 3699</strain>
    </source>
</reference>
<evidence type="ECO:0000256" key="3">
    <source>
        <dbReference type="PROSITE-ProRule" id="PRU00023"/>
    </source>
</evidence>
<feature type="repeat" description="ANK" evidence="3">
    <location>
        <begin position="340"/>
        <end position="372"/>
    </location>
</feature>
<sequence length="779" mass="84765">MWKRLTQLASPSKKRGGKAERRASAPAAVSTVTPSQTENCGTSTSRSGLDFGRSSATPPVMSRSATKIGPSQSQSAPSPIKESPETVQLYISSGNVKALRSFLNSMKSNTRKLDDTKFTLFHVIHTTLVSCCSVGSLPCLNAVLEFLKKNPSNIRLPKNSTPTSVENRPLSVACYSNHASLLPTIIRHTALLNRLYTPLEIVEAKGMSKPSKDDVHVEQRRLSVYSLRSESAEEITTPLHVAAGRGSLDCVKCLVNDFNMNVNVRTSCGETPLHYACCNARPTVVKFLLEKGANPSLCDVDGGNCLHLASETGAKDCVKLILAKCTKNERTRLCRSQTVNGDTPLHAAAFAGCALTSKLLVEGGSGLGNRNRQGDTPILKACTNNSAEGAQTFRVLLECLEVELKSRGAEEDVGRVLDRTINARKRRCIDICARNNSVETLKLLIDRKCDVSAFRFSGGKIRYGDSFPASGGAGRLGSDFEFKSSLNEKASIKQSPLCLAAERGNSATLSLLVQTGADVDERSGDNSETPLMAAVKYGRANTVKFLLRNGAGVWVNNRNNLNLVDHLDIFLNSVRSKNPSLNFSDTVGAEMSGGDWAGSGVSRAASIHGDDDSDDDGEAGEKQTSNSQDRKSARKIKRLLRLSLEGWSMDAHKVWGGHGRRAVDCWLDSRFREEGRSFIPIEVKMHILGFLSRQHWIIRVEGVAEVGEGGWDLGNDAAHAGGCQKDDIVWLDSMRAQEDREHKREEEKDIEAVERDVREETEPQGTSTESSSLMMGMHV</sequence>
<dbReference type="PROSITE" id="PS50088">
    <property type="entry name" value="ANK_REPEAT"/>
    <property type="match status" value="4"/>
</dbReference>
<proteinExistence type="predicted"/>
<feature type="compositionally biased region" description="Polar residues" evidence="4">
    <location>
        <begin position="763"/>
        <end position="773"/>
    </location>
</feature>
<feature type="repeat" description="ANK" evidence="3">
    <location>
        <begin position="526"/>
        <end position="558"/>
    </location>
</feature>
<dbReference type="SMART" id="SM00248">
    <property type="entry name" value="ANK"/>
    <property type="match status" value="8"/>
</dbReference>